<keyword evidence="1" id="KW-0028">Amino-acid biosynthesis</keyword>
<dbReference type="InterPro" id="IPR045304">
    <property type="entry name" value="LbH_SAT"/>
</dbReference>
<proteinExistence type="predicted"/>
<dbReference type="InterPro" id="IPR042122">
    <property type="entry name" value="Ser_AcTrfase_N_sf"/>
</dbReference>
<dbReference type="Proteomes" id="UP001142057">
    <property type="component" value="Unassembled WGS sequence"/>
</dbReference>
<dbReference type="InterPro" id="IPR053376">
    <property type="entry name" value="Serine_acetyltransferase"/>
</dbReference>
<evidence type="ECO:0000313" key="4">
    <source>
        <dbReference type="EMBL" id="MCT2408634.1"/>
    </source>
</evidence>
<dbReference type="Gene3D" id="2.160.10.10">
    <property type="entry name" value="Hexapeptide repeat proteins"/>
    <property type="match status" value="1"/>
</dbReference>
<evidence type="ECO:0000256" key="3">
    <source>
        <dbReference type="ARBA" id="ARBA00023315"/>
    </source>
</evidence>
<comment type="caution">
    <text evidence="4">The sequence shown here is derived from an EMBL/GenBank/DDBJ whole genome shotgun (WGS) entry which is preliminary data.</text>
</comment>
<dbReference type="PANTHER" id="PTHR42811">
    <property type="entry name" value="SERINE ACETYLTRANSFERASE"/>
    <property type="match status" value="1"/>
</dbReference>
<keyword evidence="3" id="KW-0012">Acyltransferase</keyword>
<dbReference type="SUPFAM" id="SSF51161">
    <property type="entry name" value="Trimeric LpxA-like enzymes"/>
    <property type="match status" value="1"/>
</dbReference>
<protein>
    <submittedName>
        <fullName evidence="4">Serine acetyltransferase</fullName>
    </submittedName>
</protein>
<keyword evidence="5" id="KW-1185">Reference proteome</keyword>
<organism evidence="4 5">
    <name type="scientific">Chryseobacterium pyrolae</name>
    <dbReference type="NCBI Taxonomy" id="2987481"/>
    <lineage>
        <taxon>Bacteria</taxon>
        <taxon>Pseudomonadati</taxon>
        <taxon>Bacteroidota</taxon>
        <taxon>Flavobacteriia</taxon>
        <taxon>Flavobacteriales</taxon>
        <taxon>Weeksellaceae</taxon>
        <taxon>Chryseobacterium group</taxon>
        <taxon>Chryseobacterium</taxon>
    </lineage>
</organism>
<dbReference type="EMBL" id="JANZQH010000006">
    <property type="protein sequence ID" value="MCT2408634.1"/>
    <property type="molecule type" value="Genomic_DNA"/>
</dbReference>
<accession>A0ABT2IJ08</accession>
<gene>
    <name evidence="4" type="ORF">NZD88_13880</name>
</gene>
<dbReference type="NCBIfam" id="NF041874">
    <property type="entry name" value="EPS_EpsC"/>
    <property type="match status" value="1"/>
</dbReference>
<evidence type="ECO:0000256" key="1">
    <source>
        <dbReference type="ARBA" id="ARBA00022605"/>
    </source>
</evidence>
<dbReference type="InterPro" id="IPR011004">
    <property type="entry name" value="Trimer_LpxA-like_sf"/>
</dbReference>
<keyword evidence="2" id="KW-0808">Transferase</keyword>
<evidence type="ECO:0000313" key="5">
    <source>
        <dbReference type="Proteomes" id="UP001142057"/>
    </source>
</evidence>
<evidence type="ECO:0000256" key="2">
    <source>
        <dbReference type="ARBA" id="ARBA00022679"/>
    </source>
</evidence>
<name>A0ABT2IJ08_9FLAO</name>
<dbReference type="RefSeq" id="WP_259829943.1">
    <property type="nucleotide sequence ID" value="NZ_JANZQH010000006.1"/>
</dbReference>
<sequence length="276" mass="31007">MKVPDHFIKKILEKKKTSSRGFFDKRKMEGFVNQLYHILFLSQGLNTENQVDIEFGELHKILFDLVKNTSEDGVFAEKQTDDFFLALPDLYNTLILDAESILEFDPATESLEEILLAYPGFFATYVYRISHQLWIQNIKILPRVISEYAHSRTGIDIHPGAVIGEHFFIDHGTGIVIGETTVIGNHVKLYQGVTLGALHVSKDKANEKRHPNIEDHVIIYSGATILGGNTTIGRDSIIGGNVWITQDVPSGSLVYHKSEIKIKDNGTLPESLTFVI</sequence>
<reference evidence="4" key="1">
    <citation type="submission" date="2022-08" db="EMBL/GenBank/DDBJ databases">
        <title>Chryseobacterium antibioticum,isolated from the rhizosphere soil of Pyrola in Tibet.</title>
        <authorList>
            <person name="Kan Y."/>
        </authorList>
    </citation>
    <scope>NUCLEOTIDE SEQUENCE</scope>
    <source>
        <strain evidence="4">Pc2-12</strain>
    </source>
</reference>
<dbReference type="Gene3D" id="1.10.3130.10">
    <property type="entry name" value="serine acetyltransferase, domain 1"/>
    <property type="match status" value="1"/>
</dbReference>
<dbReference type="CDD" id="cd03354">
    <property type="entry name" value="LbH_SAT"/>
    <property type="match status" value="1"/>
</dbReference>